<protein>
    <submittedName>
        <fullName evidence="1">Uncharacterized protein</fullName>
    </submittedName>
</protein>
<name>A0A8S1M968_9CILI</name>
<dbReference type="AlphaFoldDB" id="A0A8S1M968"/>
<proteinExistence type="predicted"/>
<sequence length="50" mass="6100">MNKFKIKEKFHCFTYNNIILLFRQNTYFCKEIIMSKPLIYLVKYSESTIG</sequence>
<reference evidence="1" key="1">
    <citation type="submission" date="2021-01" db="EMBL/GenBank/DDBJ databases">
        <authorList>
            <consortium name="Genoscope - CEA"/>
            <person name="William W."/>
        </authorList>
    </citation>
    <scope>NUCLEOTIDE SEQUENCE</scope>
</reference>
<comment type="caution">
    <text evidence="1">The sequence shown here is derived from an EMBL/GenBank/DDBJ whole genome shotgun (WGS) entry which is preliminary data.</text>
</comment>
<evidence type="ECO:0000313" key="2">
    <source>
        <dbReference type="Proteomes" id="UP000692954"/>
    </source>
</evidence>
<organism evidence="1 2">
    <name type="scientific">Paramecium sonneborni</name>
    <dbReference type="NCBI Taxonomy" id="65129"/>
    <lineage>
        <taxon>Eukaryota</taxon>
        <taxon>Sar</taxon>
        <taxon>Alveolata</taxon>
        <taxon>Ciliophora</taxon>
        <taxon>Intramacronucleata</taxon>
        <taxon>Oligohymenophorea</taxon>
        <taxon>Peniculida</taxon>
        <taxon>Parameciidae</taxon>
        <taxon>Paramecium</taxon>
    </lineage>
</organism>
<keyword evidence="2" id="KW-1185">Reference proteome</keyword>
<evidence type="ECO:0000313" key="1">
    <source>
        <dbReference type="EMBL" id="CAD8076820.1"/>
    </source>
</evidence>
<accession>A0A8S1M968</accession>
<gene>
    <name evidence="1" type="ORF">PSON_ATCC_30995.1.T0350185</name>
</gene>
<dbReference type="EMBL" id="CAJJDN010000035">
    <property type="protein sequence ID" value="CAD8076820.1"/>
    <property type="molecule type" value="Genomic_DNA"/>
</dbReference>
<dbReference type="Proteomes" id="UP000692954">
    <property type="component" value="Unassembled WGS sequence"/>
</dbReference>